<gene>
    <name evidence="1" type="ORF">FJR39_08775</name>
</gene>
<evidence type="ECO:0000313" key="1">
    <source>
        <dbReference type="EMBL" id="MTJ43304.1"/>
    </source>
</evidence>
<comment type="caution">
    <text evidence="1">The sequence shown here is derived from an EMBL/GenBank/DDBJ whole genome shotgun (WGS) entry which is preliminary data.</text>
</comment>
<accession>A0ACC7S4K6</accession>
<protein>
    <submittedName>
        <fullName evidence="1">Uncharacterized protein</fullName>
    </submittedName>
</protein>
<keyword evidence="2" id="KW-1185">Reference proteome</keyword>
<name>A0ACC7S4K6_DOLFA</name>
<organism evidence="1 2">
    <name type="scientific">Dolichospermum flos-aquae UHCC 0037</name>
    <dbReference type="NCBI Taxonomy" id="2590026"/>
    <lineage>
        <taxon>Bacteria</taxon>
        <taxon>Bacillati</taxon>
        <taxon>Cyanobacteriota</taxon>
        <taxon>Cyanophyceae</taxon>
        <taxon>Nostocales</taxon>
        <taxon>Aphanizomenonaceae</taxon>
        <taxon>Dolichospermum</taxon>
    </lineage>
</organism>
<dbReference type="EMBL" id="VILF01000002">
    <property type="protein sequence ID" value="MTJ43304.1"/>
    <property type="molecule type" value="Genomic_DNA"/>
</dbReference>
<proteinExistence type="predicted"/>
<dbReference type="Proteomes" id="UP001517388">
    <property type="component" value="Unassembled WGS sequence"/>
</dbReference>
<reference evidence="2" key="1">
    <citation type="journal article" date="2020" name="Toxins">
        <title>Phylogenomic Analysis of Secondary Metabolism in the Toxic Cyanobacterial Genera Anabaena, Dolichospermum and Aphanizomenon.</title>
        <authorList>
            <person name="Oesterholm J."/>
            <person name="Popin R.V."/>
            <person name="Fewer D.P."/>
            <person name="Sivonen K."/>
        </authorList>
    </citation>
    <scope>NUCLEOTIDE SEQUENCE [LARGE SCALE GENOMIC DNA]</scope>
    <source>
        <strain evidence="2">UHCC 0037</strain>
    </source>
</reference>
<sequence length="138" mass="16951">MSFKGSIWEFHTSIWLRLCTQEPKKLKFQSLDLQSKKRCFYKMRSRKKTVSLFQSHVFKHEFFLFPVSCSLLRVPCPHRQLLWLTLRYQQTVRYKITSWYFGYEDKYDFFISLVLEFIWEIIILINKSFIYGRTLPLL</sequence>
<evidence type="ECO:0000313" key="2">
    <source>
        <dbReference type="Proteomes" id="UP001517388"/>
    </source>
</evidence>